<accession>A0A2A2F8J7</accession>
<dbReference type="Proteomes" id="UP000218896">
    <property type="component" value="Unassembled WGS sequence"/>
</dbReference>
<feature type="region of interest" description="Disordered" evidence="2">
    <location>
        <begin position="138"/>
        <end position="177"/>
    </location>
</feature>
<evidence type="ECO:0000256" key="2">
    <source>
        <dbReference type="SAM" id="MobiDB-lite"/>
    </source>
</evidence>
<feature type="compositionally biased region" description="Basic and acidic residues" evidence="2">
    <location>
        <begin position="168"/>
        <end position="177"/>
    </location>
</feature>
<keyword evidence="4" id="KW-1185">Reference proteome</keyword>
<sequence>MSEETFEQLQEEVQKLRDKNKQLLNEKKTIQGERDQLADKVQGLESERDNLSGELNRITIEQPRREILEDVSVPDMTDTLQRELDHHFDIERTDDGRDILKHKDGTPVTVEEEGEALELNRDGLHALFDKGVLPSLGRMLLGSQSTGGGAPGNMGGGPPPSTGQKQPPRPDGRFGMR</sequence>
<dbReference type="RefSeq" id="WP_095616770.1">
    <property type="nucleotide sequence ID" value="NZ_NSKD01000002.1"/>
</dbReference>
<protein>
    <submittedName>
        <fullName evidence="3">Uncharacterized protein</fullName>
    </submittedName>
</protein>
<organism evidence="3 4">
    <name type="scientific">Halovibrio salipaludis</name>
    <dbReference type="NCBI Taxonomy" id="2032626"/>
    <lineage>
        <taxon>Bacteria</taxon>
        <taxon>Pseudomonadati</taxon>
        <taxon>Pseudomonadota</taxon>
        <taxon>Gammaproteobacteria</taxon>
        <taxon>Oceanospirillales</taxon>
        <taxon>Halomonadaceae</taxon>
        <taxon>Halovibrio</taxon>
    </lineage>
</organism>
<feature type="coiled-coil region" evidence="1">
    <location>
        <begin position="6"/>
        <end position="61"/>
    </location>
</feature>
<dbReference type="Gene3D" id="1.20.5.1000">
    <property type="entry name" value="arf6 gtpase in complex with a specific effector, jip4"/>
    <property type="match status" value="1"/>
</dbReference>
<feature type="compositionally biased region" description="Gly residues" evidence="2">
    <location>
        <begin position="145"/>
        <end position="156"/>
    </location>
</feature>
<reference evidence="3 4" key="1">
    <citation type="submission" date="2017-08" db="EMBL/GenBank/DDBJ databases">
        <title>Halovibrio sewagensis sp. nov., isolated from wastewater of high salinity.</title>
        <authorList>
            <person name="Dong X."/>
            <person name="Zhang G."/>
        </authorList>
    </citation>
    <scope>NUCLEOTIDE SEQUENCE [LARGE SCALE GENOMIC DNA]</scope>
    <source>
        <strain evidence="3 4">YL5-2</strain>
    </source>
</reference>
<evidence type="ECO:0000313" key="4">
    <source>
        <dbReference type="Proteomes" id="UP000218896"/>
    </source>
</evidence>
<keyword evidence="1" id="KW-0175">Coiled coil</keyword>
<dbReference type="AlphaFoldDB" id="A0A2A2F8J7"/>
<gene>
    <name evidence="3" type="ORF">CK501_05635</name>
</gene>
<evidence type="ECO:0000256" key="1">
    <source>
        <dbReference type="SAM" id="Coils"/>
    </source>
</evidence>
<name>A0A2A2F8J7_9GAMM</name>
<proteinExistence type="predicted"/>
<dbReference type="EMBL" id="NSKD01000002">
    <property type="protein sequence ID" value="PAU81044.1"/>
    <property type="molecule type" value="Genomic_DNA"/>
</dbReference>
<evidence type="ECO:0000313" key="3">
    <source>
        <dbReference type="EMBL" id="PAU81044.1"/>
    </source>
</evidence>
<comment type="caution">
    <text evidence="3">The sequence shown here is derived from an EMBL/GenBank/DDBJ whole genome shotgun (WGS) entry which is preliminary data.</text>
</comment>